<evidence type="ECO:0000313" key="4">
    <source>
        <dbReference type="EMBL" id="NUU79205.1"/>
    </source>
</evidence>
<evidence type="ECO:0000256" key="2">
    <source>
        <dbReference type="ARBA" id="ARBA00023315"/>
    </source>
</evidence>
<evidence type="ECO:0000259" key="3">
    <source>
        <dbReference type="PROSITE" id="PS51186"/>
    </source>
</evidence>
<keyword evidence="2" id="KW-0012">Acyltransferase</keyword>
<name>A0A7Y6C3Q1_9BACL</name>
<dbReference type="SUPFAM" id="SSF55729">
    <property type="entry name" value="Acyl-CoA N-acyltransferases (Nat)"/>
    <property type="match status" value="1"/>
</dbReference>
<protein>
    <submittedName>
        <fullName evidence="4">GNAT family N-acetyltransferase</fullName>
    </submittedName>
</protein>
<dbReference type="PANTHER" id="PTHR43420">
    <property type="entry name" value="ACETYLTRANSFERASE"/>
    <property type="match status" value="1"/>
</dbReference>
<dbReference type="InterPro" id="IPR016181">
    <property type="entry name" value="Acyl_CoA_acyltransferase"/>
</dbReference>
<dbReference type="Gene3D" id="3.40.630.30">
    <property type="match status" value="1"/>
</dbReference>
<comment type="caution">
    <text evidence="4">The sequence shown here is derived from an EMBL/GenBank/DDBJ whole genome shotgun (WGS) entry which is preliminary data.</text>
</comment>
<dbReference type="PROSITE" id="PS51186">
    <property type="entry name" value="GNAT"/>
    <property type="match status" value="1"/>
</dbReference>
<dbReference type="Proteomes" id="UP000526125">
    <property type="component" value="Unassembled WGS sequence"/>
</dbReference>
<dbReference type="InterPro" id="IPR000182">
    <property type="entry name" value="GNAT_dom"/>
</dbReference>
<gene>
    <name evidence="4" type="ORF">HP552_28815</name>
</gene>
<evidence type="ECO:0000313" key="5">
    <source>
        <dbReference type="Proteomes" id="UP000526125"/>
    </source>
</evidence>
<dbReference type="AlphaFoldDB" id="A0A7Y6C3Q1"/>
<keyword evidence="5" id="KW-1185">Reference proteome</keyword>
<dbReference type="InterPro" id="IPR050680">
    <property type="entry name" value="YpeA/RimI_acetyltransf"/>
</dbReference>
<dbReference type="Pfam" id="PF00583">
    <property type="entry name" value="Acetyltransf_1"/>
    <property type="match status" value="1"/>
</dbReference>
<feature type="domain" description="N-acetyltransferase" evidence="3">
    <location>
        <begin position="1"/>
        <end position="87"/>
    </location>
</feature>
<proteinExistence type="predicted"/>
<dbReference type="CDD" id="cd04301">
    <property type="entry name" value="NAT_SF"/>
    <property type="match status" value="1"/>
</dbReference>
<sequence length="87" mass="10145">MANCIADITVHERFRGAGVGRTMLEWVLREAASRAEMRYASMHVSGSNVGAKRLYERMGFRTKNVQRSRFMAWLFGEKEWNYMIHEG</sequence>
<evidence type="ECO:0000256" key="1">
    <source>
        <dbReference type="ARBA" id="ARBA00022679"/>
    </source>
</evidence>
<accession>A0A7Y6C3Q1</accession>
<keyword evidence="1 4" id="KW-0808">Transferase</keyword>
<organism evidence="4 5">
    <name type="scientific">Paenibacillus xylanilyticus</name>
    <dbReference type="NCBI Taxonomy" id="248903"/>
    <lineage>
        <taxon>Bacteria</taxon>
        <taxon>Bacillati</taxon>
        <taxon>Bacillota</taxon>
        <taxon>Bacilli</taxon>
        <taxon>Bacillales</taxon>
        <taxon>Paenibacillaceae</taxon>
        <taxon>Paenibacillus</taxon>
    </lineage>
</organism>
<dbReference type="EMBL" id="JABMCB010000202">
    <property type="protein sequence ID" value="NUU79205.1"/>
    <property type="molecule type" value="Genomic_DNA"/>
</dbReference>
<dbReference type="GO" id="GO:0016747">
    <property type="term" value="F:acyltransferase activity, transferring groups other than amino-acyl groups"/>
    <property type="evidence" value="ECO:0007669"/>
    <property type="project" value="InterPro"/>
</dbReference>
<reference evidence="4 5" key="1">
    <citation type="submission" date="2020-05" db="EMBL/GenBank/DDBJ databases">
        <title>Genome Sequencing of Type Strains.</title>
        <authorList>
            <person name="Lemaire J.F."/>
            <person name="Inderbitzin P."/>
            <person name="Gregorio O.A."/>
            <person name="Collins S.B."/>
            <person name="Wespe N."/>
            <person name="Knight-Connoni V."/>
        </authorList>
    </citation>
    <scope>NUCLEOTIDE SEQUENCE [LARGE SCALE GENOMIC DNA]</scope>
    <source>
        <strain evidence="4 5">LMG 21957</strain>
    </source>
</reference>
<dbReference type="PANTHER" id="PTHR43420:SF47">
    <property type="entry name" value="N-ACETYLTRANSFERASE DOMAIN-CONTAINING PROTEIN"/>
    <property type="match status" value="1"/>
</dbReference>